<feature type="domain" description="Glutamate-ammonia ligase adenylyltransferase repeated" evidence="8">
    <location>
        <begin position="547"/>
        <end position="800"/>
    </location>
</feature>
<evidence type="ECO:0000256" key="1">
    <source>
        <dbReference type="ARBA" id="ARBA00022679"/>
    </source>
</evidence>
<gene>
    <name evidence="7 10" type="primary">glnE</name>
    <name evidence="10" type="ORF">FcAc13_07400</name>
</gene>
<comment type="catalytic activity">
    <reaction evidence="7">
        <text>[glutamine synthetase]-O(4)-(5'-adenylyl)-L-tyrosine + phosphate = [glutamine synthetase]-L-tyrosine + ADP</text>
        <dbReference type="Rhea" id="RHEA:43716"/>
        <dbReference type="Rhea" id="RHEA-COMP:10660"/>
        <dbReference type="Rhea" id="RHEA-COMP:10661"/>
        <dbReference type="ChEBI" id="CHEBI:43474"/>
        <dbReference type="ChEBI" id="CHEBI:46858"/>
        <dbReference type="ChEBI" id="CHEBI:83624"/>
        <dbReference type="ChEBI" id="CHEBI:456216"/>
        <dbReference type="EC" id="2.7.7.89"/>
    </reaction>
</comment>
<reference evidence="10 11" key="1">
    <citation type="submission" date="2020-06" db="EMBL/GenBank/DDBJ databases">
        <title>Frischella cerana isolated from Apis cerana gut homogenate.</title>
        <authorList>
            <person name="Wolter L.A."/>
            <person name="Suenami S."/>
            <person name="Miyazaki R."/>
        </authorList>
    </citation>
    <scope>NUCLEOTIDE SEQUENCE [LARGE SCALE GENOMIC DNA]</scope>
    <source>
        <strain evidence="10 11">Ac13</strain>
    </source>
</reference>
<dbReference type="PANTHER" id="PTHR30621">
    <property type="entry name" value="GLUTAMINE SYNTHETASE ADENYLYLTRANSFERASE"/>
    <property type="match status" value="1"/>
</dbReference>
<keyword evidence="3 7" id="KW-0547">Nucleotide-binding</keyword>
<dbReference type="InterPro" id="IPR023057">
    <property type="entry name" value="GlnE"/>
</dbReference>
<dbReference type="EC" id="2.7.7.42" evidence="7"/>
<keyword evidence="4 7" id="KW-0067">ATP-binding</keyword>
<feature type="region of interest" description="Adenylyl transferase" evidence="7">
    <location>
        <begin position="446"/>
        <end position="938"/>
    </location>
</feature>
<feature type="domain" description="PII-uridylyltransferase/Glutamine-synthetase adenylyltransferase" evidence="9">
    <location>
        <begin position="820"/>
        <end position="907"/>
    </location>
</feature>
<dbReference type="CDD" id="cd05401">
    <property type="entry name" value="NT_GlnE_GlnD_like"/>
    <property type="match status" value="2"/>
</dbReference>
<dbReference type="Gene3D" id="3.30.460.10">
    <property type="entry name" value="Beta Polymerase, domain 2"/>
    <property type="match status" value="2"/>
</dbReference>
<evidence type="ECO:0000313" key="11">
    <source>
        <dbReference type="Proteomes" id="UP000651208"/>
    </source>
</evidence>
<feature type="domain" description="Glutamate-ammonia ligase adenylyltransferase repeated" evidence="8">
    <location>
        <begin position="27"/>
        <end position="269"/>
    </location>
</feature>
<dbReference type="Gene3D" id="1.20.120.1510">
    <property type="match status" value="1"/>
</dbReference>
<accession>A0ABR7QYU0</accession>
<comment type="function">
    <text evidence="7">Involved in the regulation of glutamine synthetase GlnA, a key enzyme in the process to assimilate ammonia. When cellular nitrogen levels are high, the C-terminal adenylyl transferase (AT) inactivates GlnA by covalent transfer of an adenylyl group from ATP to specific tyrosine residue of GlnA, thus reducing its activity. Conversely, when nitrogen levels are low, the N-terminal adenylyl removase (AR) activates GlnA by removing the adenylyl group by phosphorolysis, increasing its activity. The regulatory region of GlnE binds the signal transduction protein PII (GlnB) which indicates the nitrogen status of the cell.</text>
</comment>
<dbReference type="EC" id="2.7.7.89" evidence="7"/>
<dbReference type="Gene3D" id="1.10.4050.10">
    <property type="entry name" value="Glutamine synthase adenylyltransferase GlnE"/>
    <property type="match status" value="1"/>
</dbReference>
<dbReference type="NCBIfam" id="NF008292">
    <property type="entry name" value="PRK11072.1"/>
    <property type="match status" value="1"/>
</dbReference>
<proteinExistence type="inferred from homology"/>
<protein>
    <recommendedName>
        <fullName evidence="7">Bifunctional glutamine synthetase adenylyltransferase/adenylyl-removing enzyme</fullName>
    </recommendedName>
    <alternativeName>
        <fullName evidence="7">ATP:glutamine synthetase adenylyltransferase</fullName>
    </alternativeName>
    <alternativeName>
        <fullName evidence="7">ATase</fullName>
    </alternativeName>
    <domain>
        <recommendedName>
            <fullName evidence="7">Glutamine synthetase adenylyl-L-tyrosine phosphorylase</fullName>
            <ecNumber evidence="7">2.7.7.89</ecNumber>
        </recommendedName>
        <alternativeName>
            <fullName evidence="7">Adenylyl removase</fullName>
            <shortName evidence="7">AR</shortName>
            <shortName evidence="7">AT-N</shortName>
        </alternativeName>
    </domain>
    <domain>
        <recommendedName>
            <fullName evidence="7">Glutamine synthetase adenylyl transferase</fullName>
            <ecNumber evidence="7">2.7.7.42</ecNumber>
        </recommendedName>
        <alternativeName>
            <fullName evidence="7">Adenylyl transferase</fullName>
            <shortName evidence="7">AT</shortName>
            <shortName evidence="7">AT-C</shortName>
        </alternativeName>
    </domain>
</protein>
<comment type="caution">
    <text evidence="10">The sequence shown here is derived from an EMBL/GenBank/DDBJ whole genome shotgun (WGS) entry which is preliminary data.</text>
</comment>
<keyword evidence="6 7" id="KW-0511">Multifunctional enzyme</keyword>
<dbReference type="GO" id="GO:0016874">
    <property type="term" value="F:ligase activity"/>
    <property type="evidence" value="ECO:0007669"/>
    <property type="project" value="UniProtKB-KW"/>
</dbReference>
<feature type="domain" description="PII-uridylyltransferase/Glutamine-synthetase adenylyltransferase" evidence="9">
    <location>
        <begin position="291"/>
        <end position="428"/>
    </location>
</feature>
<dbReference type="RefSeq" id="WP_187755573.1">
    <property type="nucleotide sequence ID" value="NZ_JABURY010000016.1"/>
</dbReference>
<dbReference type="EMBL" id="JABURY010000016">
    <property type="protein sequence ID" value="MBC9131133.1"/>
    <property type="molecule type" value="Genomic_DNA"/>
</dbReference>
<comment type="cofactor">
    <cofactor evidence="7">
        <name>Mg(2+)</name>
        <dbReference type="ChEBI" id="CHEBI:18420"/>
    </cofactor>
</comment>
<dbReference type="Pfam" id="PF03710">
    <property type="entry name" value="GlnE"/>
    <property type="match status" value="2"/>
</dbReference>
<dbReference type="Pfam" id="PF08335">
    <property type="entry name" value="GlnD_UR_UTase"/>
    <property type="match status" value="2"/>
</dbReference>
<comment type="similarity">
    <text evidence="7">Belongs to the GlnE family.</text>
</comment>
<dbReference type="HAMAP" id="MF_00802">
    <property type="entry name" value="GlnE"/>
    <property type="match status" value="1"/>
</dbReference>
<keyword evidence="10" id="KW-0436">Ligase</keyword>
<evidence type="ECO:0000256" key="6">
    <source>
        <dbReference type="ARBA" id="ARBA00023268"/>
    </source>
</evidence>
<keyword evidence="1 7" id="KW-0808">Transferase</keyword>
<dbReference type="InterPro" id="IPR013546">
    <property type="entry name" value="PII_UdlTrfase/GS_AdlTrfase"/>
</dbReference>
<dbReference type="GO" id="GO:0008882">
    <property type="term" value="F:[glutamate-ammonia-ligase] adenylyltransferase activity"/>
    <property type="evidence" value="ECO:0007669"/>
    <property type="project" value="UniProtKB-EC"/>
</dbReference>
<evidence type="ECO:0000256" key="4">
    <source>
        <dbReference type="ARBA" id="ARBA00022840"/>
    </source>
</evidence>
<dbReference type="SUPFAM" id="SSF81593">
    <property type="entry name" value="Nucleotidyltransferase substrate binding subunit/domain"/>
    <property type="match status" value="2"/>
</dbReference>
<evidence type="ECO:0000259" key="8">
    <source>
        <dbReference type="Pfam" id="PF03710"/>
    </source>
</evidence>
<dbReference type="Proteomes" id="UP000651208">
    <property type="component" value="Unassembled WGS sequence"/>
</dbReference>
<dbReference type="PANTHER" id="PTHR30621:SF0">
    <property type="entry name" value="BIFUNCTIONAL GLUTAMINE SYNTHETASE ADENYLYLTRANSFERASE_ADENYLYL-REMOVING ENZYME"/>
    <property type="match status" value="1"/>
</dbReference>
<evidence type="ECO:0000259" key="9">
    <source>
        <dbReference type="Pfam" id="PF08335"/>
    </source>
</evidence>
<comment type="catalytic activity">
    <reaction evidence="7">
        <text>[glutamine synthetase]-L-tyrosine + ATP = [glutamine synthetase]-O(4)-(5'-adenylyl)-L-tyrosine + diphosphate</text>
        <dbReference type="Rhea" id="RHEA:18589"/>
        <dbReference type="Rhea" id="RHEA-COMP:10660"/>
        <dbReference type="Rhea" id="RHEA-COMP:10661"/>
        <dbReference type="ChEBI" id="CHEBI:30616"/>
        <dbReference type="ChEBI" id="CHEBI:33019"/>
        <dbReference type="ChEBI" id="CHEBI:46858"/>
        <dbReference type="ChEBI" id="CHEBI:83624"/>
        <dbReference type="EC" id="2.7.7.42"/>
    </reaction>
</comment>
<feature type="region of interest" description="Adenylyl removase" evidence="7">
    <location>
        <begin position="1"/>
        <end position="434"/>
    </location>
</feature>
<evidence type="ECO:0000256" key="5">
    <source>
        <dbReference type="ARBA" id="ARBA00022842"/>
    </source>
</evidence>
<dbReference type="GO" id="GO:0047388">
    <property type="term" value="F:[glutamine synthetase]-adenylyl-L-tyrosine phosphorylase activity"/>
    <property type="evidence" value="ECO:0007669"/>
    <property type="project" value="UniProtKB-EC"/>
</dbReference>
<keyword evidence="5 7" id="KW-0460">Magnesium</keyword>
<dbReference type="Gene3D" id="1.20.120.330">
    <property type="entry name" value="Nucleotidyltransferases domain 2"/>
    <property type="match status" value="2"/>
</dbReference>
<dbReference type="InterPro" id="IPR005190">
    <property type="entry name" value="GlnE_rpt_dom"/>
</dbReference>
<sequence>MSDSVSQKQNVINKLDKCDANLVNRHLDILWQSDFLIESFYRFPDWLIAIDTRPPQGLDYQYYTDWLNQRIANVTSEEQLLSVLRQFRRKILVMICWSQITQTSSTEQTLTQLSTLAETLILAARDWLYQLSCQEWGTPCDHQGHPQPLIILGMGKLGGGELNFSSDIDLIFTYPQHGVTLGGRRELDNAIFFTRLGQRLIKTLDQITQDGFVYRVDMRLRPLGEGGPLVISFSSMEDYYQEQGRDWERYAMVKAKVLGDQHDPYVKELYQMLKPFIYRRYIDFSVLQSLRNMKSMIEREVRRRGLENNIKLGAGGIREVEFIVQVFQLIRGGRVVALQTRSLLDALKVIKQENYLSKVEVTTLHDNYLFLRRCENLLQAINDEQTQTLPNDKLNQARIAIGMGFTTWDDFYQTIQARMLANRIIFNNLIGSDEAEQSQDDREEIFSELWDIDLDIADIKAVLPNLANEEEYQTLYQQIIQFRKDISKRTIGVRGRDILDQLMPRVFALVCQMPNRLTVLPRIFHLLVNIVSRTTYLELLVEYSNALQQLIRLCAASPMISDQLTRYPLLLDELIDFNALYQTVPFEAYKSELYQYLLRVPTDDEEQQVEALRQFKQMQLLHIAAADVAQLLPTMKVSDHLTYLAEAMLDFVVQIAWNQLVKRYGRPDYLTDDTHKGLVVIGYGKLGGLELGYGSDLDLVFLHDCPASSVTTGDKVIDSRQFYLRLVQRIIYLFNIRTNSGILYEVDVRLRPQGDAGLLACTLDSFADYQNNDAWTWEHQALVRSRVVYGEPDLNAKFNQIRRQVLSKQRDPQQLKMAVREMREKMRAHLSQHDGLFNIKVDEGGIGDIEFISQYLVLNYAFTYPEMTIWSDNVRILAAAAQHQLMSSDEANTLTQIYIKMRNEIHGLSLQLLSSKVANTEFVFERDYVKNSWQKWLI</sequence>
<evidence type="ECO:0000313" key="10">
    <source>
        <dbReference type="EMBL" id="MBC9131133.1"/>
    </source>
</evidence>
<evidence type="ECO:0000256" key="7">
    <source>
        <dbReference type="HAMAP-Rule" id="MF_00802"/>
    </source>
</evidence>
<name>A0ABR7QYU0_9GAMM</name>
<evidence type="ECO:0000256" key="2">
    <source>
        <dbReference type="ARBA" id="ARBA00022695"/>
    </source>
</evidence>
<dbReference type="SUPFAM" id="SSF81301">
    <property type="entry name" value="Nucleotidyltransferase"/>
    <property type="match status" value="2"/>
</dbReference>
<keyword evidence="11" id="KW-1185">Reference proteome</keyword>
<dbReference type="InterPro" id="IPR043519">
    <property type="entry name" value="NT_sf"/>
</dbReference>
<keyword evidence="2 7" id="KW-0548">Nucleotidyltransferase</keyword>
<organism evidence="10 11">
    <name type="scientific">Frischella japonica</name>
    <dbReference type="NCBI Taxonomy" id="2741544"/>
    <lineage>
        <taxon>Bacteria</taxon>
        <taxon>Pseudomonadati</taxon>
        <taxon>Pseudomonadota</taxon>
        <taxon>Gammaproteobacteria</taxon>
        <taxon>Orbales</taxon>
        <taxon>Orbaceae</taxon>
        <taxon>Frischella</taxon>
    </lineage>
</organism>
<evidence type="ECO:0000256" key="3">
    <source>
        <dbReference type="ARBA" id="ARBA00022741"/>
    </source>
</evidence>